<keyword evidence="1" id="KW-0812">Transmembrane</keyword>
<gene>
    <name evidence="2" type="primary">wzy</name>
</gene>
<feature type="transmembrane region" description="Helical" evidence="1">
    <location>
        <begin position="311"/>
        <end position="330"/>
    </location>
</feature>
<evidence type="ECO:0000256" key="1">
    <source>
        <dbReference type="SAM" id="Phobius"/>
    </source>
</evidence>
<dbReference type="EMBL" id="MK595727">
    <property type="protein sequence ID" value="QHR93244.1"/>
    <property type="molecule type" value="Genomic_DNA"/>
</dbReference>
<feature type="transmembrane region" description="Helical" evidence="1">
    <location>
        <begin position="37"/>
        <end position="58"/>
    </location>
</feature>
<protein>
    <submittedName>
        <fullName evidence="2">O-antigen polymerase</fullName>
    </submittedName>
</protein>
<dbReference type="InterPro" id="IPR049458">
    <property type="entry name" value="EpsG-like"/>
</dbReference>
<keyword evidence="1" id="KW-0472">Membrane</keyword>
<feature type="transmembrane region" description="Helical" evidence="1">
    <location>
        <begin position="205"/>
        <end position="230"/>
    </location>
</feature>
<feature type="transmembrane region" description="Helical" evidence="1">
    <location>
        <begin position="6"/>
        <end position="25"/>
    </location>
</feature>
<evidence type="ECO:0000313" key="2">
    <source>
        <dbReference type="EMBL" id="QHR93244.1"/>
    </source>
</evidence>
<dbReference type="Pfam" id="PF14897">
    <property type="entry name" value="EpsG"/>
    <property type="match status" value="1"/>
</dbReference>
<feature type="transmembrane region" description="Helical" evidence="1">
    <location>
        <begin position="259"/>
        <end position="279"/>
    </location>
</feature>
<proteinExistence type="predicted"/>
<sequence>MLILTNNVILLIFIIYICLIFFSALGVKLNSRGIDNFTGFMSVLLFAMLIFSRTGLGVDESTYLESYQNYLKTGDLDFEYGVNFLFLCLKILGVNEASFNTMLPLIILAVLYFTVNTAVKNPFRSFVLIFTMFSSLFLDFSFNAYRQGLSFWFVLLSFESLLAGSRKRFLIYFIIGLGFHWSAAIVIVMLFLTRFLSIRGAIYTNVILMFVMLIAAVTPLHILSMLATVIQYATFNSLYAQKIIFYLTTIKSSFYDLNFFGRAPLILYSLILMTLLFLYRKYIPRLQFKLLVILLGYSILLLEMSYSFRNFYWVLPFTPFIMARIMGYYVTRKKLMLIFTSFSLGLWALSIAGFFSFPILFMIFQ</sequence>
<accession>A0A6B9XY37</accession>
<keyword evidence="1" id="KW-1133">Transmembrane helix</keyword>
<feature type="transmembrane region" description="Helical" evidence="1">
    <location>
        <begin position="171"/>
        <end position="193"/>
    </location>
</feature>
<feature type="transmembrane region" description="Helical" evidence="1">
    <location>
        <begin position="342"/>
        <end position="364"/>
    </location>
</feature>
<feature type="transmembrane region" description="Helical" evidence="1">
    <location>
        <begin position="102"/>
        <end position="119"/>
    </location>
</feature>
<reference evidence="2" key="1">
    <citation type="submission" date="2019-03" db="EMBL/GenBank/DDBJ databases">
        <title>Genetic characterization of the O-antigen and development of a molecular serotyping scheme for Enterobacter cloacae.</title>
        <authorList>
            <person name="Li Y."/>
            <person name="Huang J."/>
            <person name="Wang X."/>
            <person name="Xu C."/>
            <person name="Han T."/>
            <person name="Guo X."/>
        </authorList>
    </citation>
    <scope>NUCLEOTIDE SEQUENCE</scope>
    <source>
        <strain evidence="2">NCTC 11584</strain>
    </source>
</reference>
<name>A0A6B9XY37_ENTCL</name>
<feature type="transmembrane region" description="Helical" evidence="1">
    <location>
        <begin position="125"/>
        <end position="142"/>
    </location>
</feature>
<dbReference type="AlphaFoldDB" id="A0A6B9XY37"/>
<organism evidence="2">
    <name type="scientific">Enterobacter cloacae</name>
    <dbReference type="NCBI Taxonomy" id="550"/>
    <lineage>
        <taxon>Bacteria</taxon>
        <taxon>Pseudomonadati</taxon>
        <taxon>Pseudomonadota</taxon>
        <taxon>Gammaproteobacteria</taxon>
        <taxon>Enterobacterales</taxon>
        <taxon>Enterobacteriaceae</taxon>
        <taxon>Enterobacter</taxon>
        <taxon>Enterobacter cloacae complex</taxon>
    </lineage>
</organism>
<feature type="transmembrane region" description="Helical" evidence="1">
    <location>
        <begin position="286"/>
        <end position="305"/>
    </location>
</feature>